<evidence type="ECO:0000256" key="3">
    <source>
        <dbReference type="ARBA" id="ARBA00023143"/>
    </source>
</evidence>
<reference evidence="6" key="1">
    <citation type="journal article" date="2019" name="Int. J. Syst. Evol. Microbiol.">
        <title>The Global Catalogue of Microorganisms (GCM) 10K type strain sequencing project: providing services to taxonomists for standard genome sequencing and annotation.</title>
        <authorList>
            <consortium name="The Broad Institute Genomics Platform"/>
            <consortium name="The Broad Institute Genome Sequencing Center for Infectious Disease"/>
            <person name="Wu L."/>
            <person name="Ma J."/>
        </authorList>
    </citation>
    <scope>NUCLEOTIDE SEQUENCE [LARGE SCALE GENOMIC DNA]</scope>
    <source>
        <strain evidence="6">NBRC 105857</strain>
    </source>
</reference>
<comment type="similarity">
    <text evidence="2 4">Belongs to the FliE family.</text>
</comment>
<dbReference type="Proteomes" id="UP001156664">
    <property type="component" value="Unassembled WGS sequence"/>
</dbReference>
<dbReference type="RefSeq" id="WP_284282511.1">
    <property type="nucleotide sequence ID" value="NZ_BSOJ01000032.1"/>
</dbReference>
<dbReference type="InterPro" id="IPR001624">
    <property type="entry name" value="FliE"/>
</dbReference>
<dbReference type="HAMAP" id="MF_00724">
    <property type="entry name" value="FliE"/>
    <property type="match status" value="1"/>
</dbReference>
<proteinExistence type="inferred from homology"/>
<evidence type="ECO:0000313" key="6">
    <source>
        <dbReference type="Proteomes" id="UP001156664"/>
    </source>
</evidence>
<gene>
    <name evidence="4" type="primary">fliE</name>
    <name evidence="5" type="ORF">GCM10007875_27530</name>
</gene>
<dbReference type="PANTHER" id="PTHR34653:SF1">
    <property type="entry name" value="FLAGELLAR HOOK-BASAL BODY COMPLEX PROTEIN FLIE"/>
    <property type="match status" value="1"/>
</dbReference>
<evidence type="ECO:0000256" key="1">
    <source>
        <dbReference type="ARBA" id="ARBA00004117"/>
    </source>
</evidence>
<keyword evidence="3 4" id="KW-0975">Bacterial flagellum</keyword>
<keyword evidence="6" id="KW-1185">Reference proteome</keyword>
<accession>A0ABQ5YYT8</accession>
<sequence length="106" mass="11194">MIDKTAMIANVMATQPTGNVGGAGAVNKGQGPEGSFTDVIGKMLENSSKASATADDFAQRLQMNDPKVSLEQTVLAMNSASLQFTAVVQTRNKVLQAYNDIMNMPV</sequence>
<dbReference type="PANTHER" id="PTHR34653">
    <property type="match status" value="1"/>
</dbReference>
<dbReference type="EMBL" id="BSOJ01000032">
    <property type="protein sequence ID" value="GLR27662.1"/>
    <property type="molecule type" value="Genomic_DNA"/>
</dbReference>
<name>A0ABQ5YYT8_9BURK</name>
<organism evidence="5 6">
    <name type="scientific">Limnobacter litoralis</name>
    <dbReference type="NCBI Taxonomy" id="481366"/>
    <lineage>
        <taxon>Bacteria</taxon>
        <taxon>Pseudomonadati</taxon>
        <taxon>Pseudomonadota</taxon>
        <taxon>Betaproteobacteria</taxon>
        <taxon>Burkholderiales</taxon>
        <taxon>Burkholderiaceae</taxon>
        <taxon>Limnobacter</taxon>
    </lineage>
</organism>
<comment type="caution">
    <text evidence="5">The sequence shown here is derived from an EMBL/GenBank/DDBJ whole genome shotgun (WGS) entry which is preliminary data.</text>
</comment>
<evidence type="ECO:0000256" key="4">
    <source>
        <dbReference type="HAMAP-Rule" id="MF_00724"/>
    </source>
</evidence>
<comment type="subcellular location">
    <subcellularLocation>
        <location evidence="1 4">Bacterial flagellum basal body</location>
    </subcellularLocation>
</comment>
<evidence type="ECO:0000313" key="5">
    <source>
        <dbReference type="EMBL" id="GLR27662.1"/>
    </source>
</evidence>
<dbReference type="Pfam" id="PF02049">
    <property type="entry name" value="FliE"/>
    <property type="match status" value="1"/>
</dbReference>
<dbReference type="PRINTS" id="PR01006">
    <property type="entry name" value="FLGHOOKFLIE"/>
</dbReference>
<protein>
    <recommendedName>
        <fullName evidence="4">Flagellar hook-basal body complex protein FliE</fullName>
    </recommendedName>
</protein>
<evidence type="ECO:0000256" key="2">
    <source>
        <dbReference type="ARBA" id="ARBA00009272"/>
    </source>
</evidence>